<evidence type="ECO:0008006" key="4">
    <source>
        <dbReference type="Google" id="ProtNLM"/>
    </source>
</evidence>
<sequence length="161" mass="15722">MKRLAALALLPALAACDMPGAAPEAPMPASPTAGFAWQSGSDPVSAAFGPAGGAPVVSATCGTSRTGVPAVVWRVAQDPGAPGQGAQLGVSAGGLRANIEMVAVEEEARPGTVWRGSVAATDNSRQVVSGPSGPVTFALSTGAEIVAPDAGPLRSVYAACT</sequence>
<organism evidence="2 3">
    <name type="scientific">Roseivivax marinus</name>
    <dbReference type="NCBI Taxonomy" id="1379903"/>
    <lineage>
        <taxon>Bacteria</taxon>
        <taxon>Pseudomonadati</taxon>
        <taxon>Pseudomonadota</taxon>
        <taxon>Alphaproteobacteria</taxon>
        <taxon>Rhodobacterales</taxon>
        <taxon>Roseobacteraceae</taxon>
        <taxon>Roseivivax</taxon>
    </lineage>
</organism>
<gene>
    <name evidence="2" type="ORF">ATO8_04036</name>
</gene>
<reference evidence="2 3" key="1">
    <citation type="journal article" date="2014" name="Antonie Van Leeuwenhoek">
        <title>Roseivivax atlanticus sp. nov., isolated from surface seawater of the Atlantic Ocean.</title>
        <authorList>
            <person name="Li G."/>
            <person name="Lai Q."/>
            <person name="Liu X."/>
            <person name="Sun F."/>
            <person name="Shao Z."/>
        </authorList>
    </citation>
    <scope>NUCLEOTIDE SEQUENCE [LARGE SCALE GENOMIC DNA]</scope>
    <source>
        <strain evidence="2 3">22II-s10s</strain>
    </source>
</reference>
<dbReference type="PROSITE" id="PS51257">
    <property type="entry name" value="PROKAR_LIPOPROTEIN"/>
    <property type="match status" value="1"/>
</dbReference>
<dbReference type="RefSeq" id="WP_043842260.1">
    <property type="nucleotide sequence ID" value="NZ_AQQW01000002.1"/>
</dbReference>
<accession>W4HPJ1</accession>
<dbReference type="EMBL" id="AQQW01000002">
    <property type="protein sequence ID" value="ETW14031.1"/>
    <property type="molecule type" value="Genomic_DNA"/>
</dbReference>
<evidence type="ECO:0000313" key="3">
    <source>
        <dbReference type="Proteomes" id="UP000019063"/>
    </source>
</evidence>
<feature type="signal peptide" evidence="1">
    <location>
        <begin position="1"/>
        <end position="21"/>
    </location>
</feature>
<comment type="caution">
    <text evidence="2">The sequence shown here is derived from an EMBL/GenBank/DDBJ whole genome shotgun (WGS) entry which is preliminary data.</text>
</comment>
<dbReference type="AlphaFoldDB" id="W4HPJ1"/>
<proteinExistence type="predicted"/>
<protein>
    <recommendedName>
        <fullName evidence="4">Lipoprotein</fullName>
    </recommendedName>
</protein>
<dbReference type="Proteomes" id="UP000019063">
    <property type="component" value="Unassembled WGS sequence"/>
</dbReference>
<evidence type="ECO:0000256" key="1">
    <source>
        <dbReference type="SAM" id="SignalP"/>
    </source>
</evidence>
<keyword evidence="3" id="KW-1185">Reference proteome</keyword>
<dbReference type="eggNOG" id="ENOG5030Z49">
    <property type="taxonomic scope" value="Bacteria"/>
</dbReference>
<name>W4HPJ1_9RHOB</name>
<evidence type="ECO:0000313" key="2">
    <source>
        <dbReference type="EMBL" id="ETW14031.1"/>
    </source>
</evidence>
<feature type="chain" id="PRO_5004842068" description="Lipoprotein" evidence="1">
    <location>
        <begin position="22"/>
        <end position="161"/>
    </location>
</feature>
<keyword evidence="1" id="KW-0732">Signal</keyword>